<dbReference type="InterPro" id="IPR013324">
    <property type="entry name" value="RNA_pol_sigma_r3/r4-like"/>
</dbReference>
<protein>
    <submittedName>
        <fullName evidence="8">ECF RNA polymerase sigma factor SigK</fullName>
    </submittedName>
</protein>
<sequence>MATTVEPAVSRLASTSARRDVASSHGVRSGGAAEQEPATPLPEDAPLLHRLCAGERAAVDESLATWGPLVWSIARRHHPDRTEAEDAVQEIFIDLWRTARRFDPAVGSEATFVATVAHRRCIDRHRRTQARPRYEDVEPALDRVGSEGVDTVELADQAEVLHEQLETLRPIQRRVIEMSFLKGLSHSQISDVLGMPLGTVKTHARRGLKKLREQLEGTGLAASMA</sequence>
<reference evidence="8 9" key="1">
    <citation type="submission" date="2019-02" db="EMBL/GenBank/DDBJ databases">
        <title>Deep-cultivation of Planctomycetes and their phenomic and genomic characterization uncovers novel biology.</title>
        <authorList>
            <person name="Wiegand S."/>
            <person name="Jogler M."/>
            <person name="Boedeker C."/>
            <person name="Pinto D."/>
            <person name="Vollmers J."/>
            <person name="Rivas-Marin E."/>
            <person name="Kohn T."/>
            <person name="Peeters S.H."/>
            <person name="Heuer A."/>
            <person name="Rast P."/>
            <person name="Oberbeckmann S."/>
            <person name="Bunk B."/>
            <person name="Jeske O."/>
            <person name="Meyerdierks A."/>
            <person name="Storesund J.E."/>
            <person name="Kallscheuer N."/>
            <person name="Luecker S."/>
            <person name="Lage O.M."/>
            <person name="Pohl T."/>
            <person name="Merkel B.J."/>
            <person name="Hornburger P."/>
            <person name="Mueller R.-W."/>
            <person name="Bruemmer F."/>
            <person name="Labrenz M."/>
            <person name="Spormann A.M."/>
            <person name="Op den Camp H."/>
            <person name="Overmann J."/>
            <person name="Amann R."/>
            <person name="Jetten M.S.M."/>
            <person name="Mascher T."/>
            <person name="Medema M.H."/>
            <person name="Devos D.P."/>
            <person name="Kaster A.-K."/>
            <person name="Ovreas L."/>
            <person name="Rohde M."/>
            <person name="Galperin M.Y."/>
            <person name="Jogler C."/>
        </authorList>
    </citation>
    <scope>NUCLEOTIDE SEQUENCE [LARGE SCALE GENOMIC DNA]</scope>
    <source>
        <strain evidence="8 9">Pla163</strain>
    </source>
</reference>
<dbReference type="Pfam" id="PF04542">
    <property type="entry name" value="Sigma70_r2"/>
    <property type="match status" value="1"/>
</dbReference>
<dbReference type="Gene3D" id="1.10.1740.10">
    <property type="match status" value="1"/>
</dbReference>
<dbReference type="SUPFAM" id="SSF88946">
    <property type="entry name" value="Sigma2 domain of RNA polymerase sigma factors"/>
    <property type="match status" value="1"/>
</dbReference>
<feature type="domain" description="RNA polymerase sigma factor 70 region 4 type 2" evidence="7">
    <location>
        <begin position="160"/>
        <end position="211"/>
    </location>
</feature>
<dbReference type="PANTHER" id="PTHR43133">
    <property type="entry name" value="RNA POLYMERASE ECF-TYPE SIGMA FACTO"/>
    <property type="match status" value="1"/>
</dbReference>
<name>A0A518CW62_9BACT</name>
<dbReference type="CDD" id="cd06171">
    <property type="entry name" value="Sigma70_r4"/>
    <property type="match status" value="1"/>
</dbReference>
<dbReference type="RefSeq" id="WP_145183192.1">
    <property type="nucleotide sequence ID" value="NZ_CP036290.1"/>
</dbReference>
<feature type="domain" description="RNA polymerase sigma-70 region 2" evidence="6">
    <location>
        <begin position="66"/>
        <end position="129"/>
    </location>
</feature>
<dbReference type="PANTHER" id="PTHR43133:SF62">
    <property type="entry name" value="RNA POLYMERASE SIGMA FACTOR SIGZ"/>
    <property type="match status" value="1"/>
</dbReference>
<feature type="region of interest" description="Disordered" evidence="5">
    <location>
        <begin position="1"/>
        <end position="44"/>
    </location>
</feature>
<dbReference type="InterPro" id="IPR039425">
    <property type="entry name" value="RNA_pol_sigma-70-like"/>
</dbReference>
<keyword evidence="2" id="KW-0805">Transcription regulation</keyword>
<dbReference type="Pfam" id="PF08281">
    <property type="entry name" value="Sigma70_r4_2"/>
    <property type="match status" value="1"/>
</dbReference>
<proteinExistence type="inferred from homology"/>
<dbReference type="OrthoDB" id="9784272at2"/>
<dbReference type="GO" id="GO:0016987">
    <property type="term" value="F:sigma factor activity"/>
    <property type="evidence" value="ECO:0007669"/>
    <property type="project" value="UniProtKB-KW"/>
</dbReference>
<evidence type="ECO:0000259" key="6">
    <source>
        <dbReference type="Pfam" id="PF04542"/>
    </source>
</evidence>
<evidence type="ECO:0000256" key="2">
    <source>
        <dbReference type="ARBA" id="ARBA00023015"/>
    </source>
</evidence>
<dbReference type="Gene3D" id="1.10.10.10">
    <property type="entry name" value="Winged helix-like DNA-binding domain superfamily/Winged helix DNA-binding domain"/>
    <property type="match status" value="1"/>
</dbReference>
<dbReference type="AlphaFoldDB" id="A0A518CW62"/>
<organism evidence="8 9">
    <name type="scientific">Rohdeia mirabilis</name>
    <dbReference type="NCBI Taxonomy" id="2528008"/>
    <lineage>
        <taxon>Bacteria</taxon>
        <taxon>Pseudomonadati</taxon>
        <taxon>Planctomycetota</taxon>
        <taxon>Planctomycetia</taxon>
        <taxon>Planctomycetia incertae sedis</taxon>
        <taxon>Rohdeia</taxon>
    </lineage>
</organism>
<keyword evidence="9" id="KW-1185">Reference proteome</keyword>
<dbReference type="InterPro" id="IPR013249">
    <property type="entry name" value="RNA_pol_sigma70_r4_t2"/>
</dbReference>
<evidence type="ECO:0000256" key="3">
    <source>
        <dbReference type="ARBA" id="ARBA00023082"/>
    </source>
</evidence>
<accession>A0A518CW62</accession>
<dbReference type="InterPro" id="IPR007627">
    <property type="entry name" value="RNA_pol_sigma70_r2"/>
</dbReference>
<dbReference type="InterPro" id="IPR036388">
    <property type="entry name" value="WH-like_DNA-bd_sf"/>
</dbReference>
<evidence type="ECO:0000259" key="7">
    <source>
        <dbReference type="Pfam" id="PF08281"/>
    </source>
</evidence>
<evidence type="ECO:0000256" key="5">
    <source>
        <dbReference type="SAM" id="MobiDB-lite"/>
    </source>
</evidence>
<evidence type="ECO:0000313" key="9">
    <source>
        <dbReference type="Proteomes" id="UP000319342"/>
    </source>
</evidence>
<dbReference type="InterPro" id="IPR014284">
    <property type="entry name" value="RNA_pol_sigma-70_dom"/>
</dbReference>
<evidence type="ECO:0000313" key="8">
    <source>
        <dbReference type="EMBL" id="QDU83463.1"/>
    </source>
</evidence>
<dbReference type="EMBL" id="CP036290">
    <property type="protein sequence ID" value="QDU83463.1"/>
    <property type="molecule type" value="Genomic_DNA"/>
</dbReference>
<gene>
    <name evidence="8" type="primary">sigK_1</name>
    <name evidence="8" type="ORF">Pla163_05620</name>
</gene>
<dbReference type="GO" id="GO:0003677">
    <property type="term" value="F:DNA binding"/>
    <property type="evidence" value="ECO:0007669"/>
    <property type="project" value="InterPro"/>
</dbReference>
<keyword evidence="4" id="KW-0804">Transcription</keyword>
<dbReference type="NCBIfam" id="TIGR02937">
    <property type="entry name" value="sigma70-ECF"/>
    <property type="match status" value="1"/>
</dbReference>
<dbReference type="InterPro" id="IPR013325">
    <property type="entry name" value="RNA_pol_sigma_r2"/>
</dbReference>
<dbReference type="SUPFAM" id="SSF88659">
    <property type="entry name" value="Sigma3 and sigma4 domains of RNA polymerase sigma factors"/>
    <property type="match status" value="1"/>
</dbReference>
<evidence type="ECO:0000256" key="4">
    <source>
        <dbReference type="ARBA" id="ARBA00023163"/>
    </source>
</evidence>
<evidence type="ECO:0000256" key="1">
    <source>
        <dbReference type="ARBA" id="ARBA00010641"/>
    </source>
</evidence>
<keyword evidence="3" id="KW-0731">Sigma factor</keyword>
<dbReference type="GO" id="GO:0006352">
    <property type="term" value="P:DNA-templated transcription initiation"/>
    <property type="evidence" value="ECO:0007669"/>
    <property type="project" value="InterPro"/>
</dbReference>
<dbReference type="Proteomes" id="UP000319342">
    <property type="component" value="Chromosome"/>
</dbReference>
<comment type="similarity">
    <text evidence="1">Belongs to the sigma-70 factor family. ECF subfamily.</text>
</comment>